<organism evidence="3 4">
    <name type="scientific">Salix brachista</name>
    <dbReference type="NCBI Taxonomy" id="2182728"/>
    <lineage>
        <taxon>Eukaryota</taxon>
        <taxon>Viridiplantae</taxon>
        <taxon>Streptophyta</taxon>
        <taxon>Embryophyta</taxon>
        <taxon>Tracheophyta</taxon>
        <taxon>Spermatophyta</taxon>
        <taxon>Magnoliopsida</taxon>
        <taxon>eudicotyledons</taxon>
        <taxon>Gunneridae</taxon>
        <taxon>Pentapetalae</taxon>
        <taxon>rosids</taxon>
        <taxon>fabids</taxon>
        <taxon>Malpighiales</taxon>
        <taxon>Salicaceae</taxon>
        <taxon>Saliceae</taxon>
        <taxon>Salix</taxon>
    </lineage>
</organism>
<accession>A0A5N5M0P2</accession>
<sequence length="237" mass="26316">MKPPRASEQVSFIAMDVTRGAKSAKWHAGSSSGKTTKSHGTINVFDKVQEDGYWSDEEKRSCNGAGIGVSSLCNIGSFDDIAKAAGLPPEEKPGLCDENLEKELAKAWLLLIMLPWFHLGKFLIGMKGAGESCQLWWVFGLRDLDIVCLSLEKRQLYIFRVGSDQMIKGLGEGILSMKVGGKRRLYIPGPVIYPHPTQKNVDSCRMLAKQLPWSSWLSQKDSLQLLDYIPGLEVEEE</sequence>
<reference evidence="4" key="1">
    <citation type="journal article" date="2019" name="Gigascience">
        <title>De novo genome assembly of the endangered Acer yangbiense, a plant species with extremely small populations endemic to Yunnan Province, China.</title>
        <authorList>
            <person name="Yang J."/>
            <person name="Wariss H.M."/>
            <person name="Tao L."/>
            <person name="Zhang R."/>
            <person name="Yun Q."/>
            <person name="Hollingsworth P."/>
            <person name="Dao Z."/>
            <person name="Luo G."/>
            <person name="Guo H."/>
            <person name="Ma Y."/>
            <person name="Sun W."/>
        </authorList>
    </citation>
    <scope>NUCLEOTIDE SEQUENCE [LARGE SCALE GENOMIC DNA]</scope>
    <source>
        <strain evidence="4">cv. br00</strain>
    </source>
</reference>
<comment type="catalytic activity">
    <reaction evidence="1">
        <text>[protein]-peptidylproline (omega=180) = [protein]-peptidylproline (omega=0)</text>
        <dbReference type="Rhea" id="RHEA:16237"/>
        <dbReference type="Rhea" id="RHEA-COMP:10747"/>
        <dbReference type="Rhea" id="RHEA-COMP:10748"/>
        <dbReference type="ChEBI" id="CHEBI:83833"/>
        <dbReference type="ChEBI" id="CHEBI:83834"/>
        <dbReference type="EC" id="5.2.1.8"/>
    </reaction>
</comment>
<dbReference type="GO" id="GO:0003755">
    <property type="term" value="F:peptidyl-prolyl cis-trans isomerase activity"/>
    <property type="evidence" value="ECO:0007669"/>
    <property type="project" value="UniProtKB-KW"/>
</dbReference>
<protein>
    <recommendedName>
        <fullName evidence="1">peptidylprolyl isomerase</fullName>
        <ecNumber evidence="1">5.2.1.8</ecNumber>
    </recommendedName>
</protein>
<dbReference type="Gene3D" id="3.10.50.40">
    <property type="match status" value="1"/>
</dbReference>
<dbReference type="EMBL" id="VDCV01000007">
    <property type="protein sequence ID" value="KAB5548478.1"/>
    <property type="molecule type" value="Genomic_DNA"/>
</dbReference>
<dbReference type="SUPFAM" id="SSF54534">
    <property type="entry name" value="FKBP-like"/>
    <property type="match status" value="1"/>
</dbReference>
<proteinExistence type="predicted"/>
<keyword evidence="1" id="KW-0413">Isomerase</keyword>
<keyword evidence="1" id="KW-0697">Rotamase</keyword>
<gene>
    <name evidence="3" type="ORF">DKX38_011884</name>
</gene>
<name>A0A5N5M0P2_9ROSI</name>
<dbReference type="EC" id="5.2.1.8" evidence="1"/>
<feature type="domain" description="PPIase FKBP-type" evidence="2">
    <location>
        <begin position="130"/>
        <end position="193"/>
    </location>
</feature>
<dbReference type="InterPro" id="IPR046357">
    <property type="entry name" value="PPIase_dom_sf"/>
</dbReference>
<dbReference type="Proteomes" id="UP000326939">
    <property type="component" value="Chromosome 7"/>
</dbReference>
<evidence type="ECO:0000313" key="4">
    <source>
        <dbReference type="Proteomes" id="UP000326939"/>
    </source>
</evidence>
<keyword evidence="4" id="KW-1185">Reference proteome</keyword>
<evidence type="ECO:0000313" key="3">
    <source>
        <dbReference type="EMBL" id="KAB5548478.1"/>
    </source>
</evidence>
<dbReference type="AlphaFoldDB" id="A0A5N5M0P2"/>
<dbReference type="Pfam" id="PF00254">
    <property type="entry name" value="FKBP_C"/>
    <property type="match status" value="1"/>
</dbReference>
<comment type="caution">
    <text evidence="3">The sequence shown here is derived from an EMBL/GenBank/DDBJ whole genome shotgun (WGS) entry which is preliminary data.</text>
</comment>
<evidence type="ECO:0000256" key="1">
    <source>
        <dbReference type="PROSITE-ProRule" id="PRU00277"/>
    </source>
</evidence>
<dbReference type="InterPro" id="IPR001179">
    <property type="entry name" value="PPIase_FKBP_dom"/>
</dbReference>
<evidence type="ECO:0000259" key="2">
    <source>
        <dbReference type="PROSITE" id="PS50059"/>
    </source>
</evidence>
<dbReference type="PROSITE" id="PS50059">
    <property type="entry name" value="FKBP_PPIASE"/>
    <property type="match status" value="1"/>
</dbReference>